<gene>
    <name evidence="6" type="ORF">EFE23_23035</name>
</gene>
<dbReference type="GO" id="GO:0003677">
    <property type="term" value="F:DNA binding"/>
    <property type="evidence" value="ECO:0007669"/>
    <property type="project" value="UniProtKB-KW"/>
</dbReference>
<keyword evidence="3 4" id="KW-0238">DNA-binding</keyword>
<dbReference type="Proteomes" id="UP000280698">
    <property type="component" value="Unassembled WGS sequence"/>
</dbReference>
<dbReference type="InterPro" id="IPR036388">
    <property type="entry name" value="WH-like_DNA-bd_sf"/>
</dbReference>
<evidence type="ECO:0000256" key="3">
    <source>
        <dbReference type="ARBA" id="ARBA00023125"/>
    </source>
</evidence>
<feature type="DNA-binding region" description="OmpR/PhoB-type" evidence="4">
    <location>
        <begin position="28"/>
        <end position="127"/>
    </location>
</feature>
<keyword evidence="2" id="KW-0902">Two-component regulatory system</keyword>
<reference evidence="6 7" key="1">
    <citation type="submission" date="2018-11" db="EMBL/GenBank/DDBJ databases">
        <title>Micromonospora sp. PPF5-17, a new actinomycetes isolated from a hot spring soil.</title>
        <authorList>
            <person name="Thawai C."/>
        </authorList>
    </citation>
    <scope>NUCLEOTIDE SEQUENCE [LARGE SCALE GENOMIC DNA]</scope>
    <source>
        <strain evidence="6 7">PPF5-17</strain>
    </source>
</reference>
<dbReference type="InterPro" id="IPR016032">
    <property type="entry name" value="Sig_transdc_resp-reg_C-effctor"/>
</dbReference>
<feature type="domain" description="OmpR/PhoB-type" evidence="5">
    <location>
        <begin position="28"/>
        <end position="127"/>
    </location>
</feature>
<dbReference type="SMART" id="SM00862">
    <property type="entry name" value="Trans_reg_C"/>
    <property type="match status" value="1"/>
</dbReference>
<evidence type="ECO:0000256" key="2">
    <source>
        <dbReference type="ARBA" id="ARBA00023012"/>
    </source>
</evidence>
<dbReference type="RefSeq" id="WP_123243017.1">
    <property type="nucleotide sequence ID" value="NZ_JAAHBY010000087.1"/>
</dbReference>
<keyword evidence="1" id="KW-0597">Phosphoprotein</keyword>
<evidence type="ECO:0000256" key="4">
    <source>
        <dbReference type="PROSITE-ProRule" id="PRU01091"/>
    </source>
</evidence>
<comment type="caution">
    <text evidence="6">The sequence shown here is derived from an EMBL/GenBank/DDBJ whole genome shotgun (WGS) entry which is preliminary data.</text>
</comment>
<sequence>MNTVTATPTGRPARRAYETLHPDTVGRLRILAASGVQLDLDGVQVFVDGHAVRMPMREFELLRMLMENAGKVITRRELLDTLWAPGHPDTNKTLEVHVRRLRAKIEPTPRSPQRIRTVRGIGYIFDLTD</sequence>
<evidence type="ECO:0000313" key="7">
    <source>
        <dbReference type="Proteomes" id="UP000280698"/>
    </source>
</evidence>
<proteinExistence type="predicted"/>
<dbReference type="CDD" id="cd00383">
    <property type="entry name" value="trans_reg_C"/>
    <property type="match status" value="1"/>
</dbReference>
<dbReference type="InterPro" id="IPR039420">
    <property type="entry name" value="WalR-like"/>
</dbReference>
<organism evidence="6 7">
    <name type="scientific">Micromonospora solifontis</name>
    <dbReference type="NCBI Taxonomy" id="2487138"/>
    <lineage>
        <taxon>Bacteria</taxon>
        <taxon>Bacillati</taxon>
        <taxon>Actinomycetota</taxon>
        <taxon>Actinomycetes</taxon>
        <taxon>Micromonosporales</taxon>
        <taxon>Micromonosporaceae</taxon>
        <taxon>Micromonospora</taxon>
    </lineage>
</organism>
<dbReference type="Pfam" id="PF00486">
    <property type="entry name" value="Trans_reg_C"/>
    <property type="match status" value="1"/>
</dbReference>
<keyword evidence="7" id="KW-1185">Reference proteome</keyword>
<name>A0ABX9WAK4_9ACTN</name>
<evidence type="ECO:0000259" key="5">
    <source>
        <dbReference type="PROSITE" id="PS51755"/>
    </source>
</evidence>
<dbReference type="PANTHER" id="PTHR48111:SF40">
    <property type="entry name" value="PHOSPHATE REGULON TRANSCRIPTIONAL REGULATORY PROTEIN PHOB"/>
    <property type="match status" value="1"/>
</dbReference>
<protein>
    <submittedName>
        <fullName evidence="6">DNA-binding response regulator</fullName>
    </submittedName>
</protein>
<accession>A0ABX9WAK4</accession>
<evidence type="ECO:0000256" key="1">
    <source>
        <dbReference type="ARBA" id="ARBA00022553"/>
    </source>
</evidence>
<dbReference type="SUPFAM" id="SSF46894">
    <property type="entry name" value="C-terminal effector domain of the bipartite response regulators"/>
    <property type="match status" value="1"/>
</dbReference>
<dbReference type="PANTHER" id="PTHR48111">
    <property type="entry name" value="REGULATOR OF RPOS"/>
    <property type="match status" value="1"/>
</dbReference>
<dbReference type="Gene3D" id="1.10.10.10">
    <property type="entry name" value="Winged helix-like DNA-binding domain superfamily/Winged helix DNA-binding domain"/>
    <property type="match status" value="1"/>
</dbReference>
<evidence type="ECO:0000313" key="6">
    <source>
        <dbReference type="EMBL" id="RNL92000.1"/>
    </source>
</evidence>
<dbReference type="EMBL" id="RJLN01000087">
    <property type="protein sequence ID" value="RNL92000.1"/>
    <property type="molecule type" value="Genomic_DNA"/>
</dbReference>
<dbReference type="PROSITE" id="PS51755">
    <property type="entry name" value="OMPR_PHOB"/>
    <property type="match status" value="1"/>
</dbReference>
<dbReference type="InterPro" id="IPR001867">
    <property type="entry name" value="OmpR/PhoB-type_DNA-bd"/>
</dbReference>